<sequence length="614" mass="68521">MSATVKKKKKGSQTTAPAMTGLLDIISPTAINFQNKTIINGELYQRTLVVIDYPERVNAGWLSRVATIPGVVFSCHLSPTDPYALIEQINISMGELEGKIIQGGNRLLMKRTESQLKGAEHLIKKIDTEQQAVFFATVVLLVSANDTDTLQQRVKKVESILSASGMRGRTPMFRQEDALKSVGPYGHLVPEIEQIGARNMPVETIAAMYPFVYSGINDGDGILLGSDKSGGIVLVDFWLREGSRTNSNVTVLGRPGVGKSTIIKKILMAEFARGTKIIIIDPESEYKDLCKNLGGDRIICSGGSRGRINPLQVRAVPKDDDDEEEKLYTEEDESKGALGLHFQTLRTFFRLYLKELSRIQKGLLEIALENVYAAKEIYWSTDPSTIPNDGWPTIVDLFNYCEDESNKDSRDKDQWRELALYLRPAAIGADKALWAGQTTIKADSRFVCLDINGLLDADEEVRKAQFFNVLSWAWNKIVEDRSEKVILAVDETYLLVDPEAPQPLQFLRNTSKRIRKYEGGLMVITHNMIDFMDPAVRRYGQALLDNPVYKIIMGQGDNDVDALRKLMSLSEKEVETLLKGNRSEALFVAGARRIHAKFEVSPFELSMFGKGGGR</sequence>
<accession>A0ABT4H2Q3</accession>
<dbReference type="SMART" id="SM00382">
    <property type="entry name" value="AAA"/>
    <property type="match status" value="1"/>
</dbReference>
<evidence type="ECO:0000313" key="2">
    <source>
        <dbReference type="EMBL" id="MCY9763220.1"/>
    </source>
</evidence>
<comment type="caution">
    <text evidence="2">The sequence shown here is derived from an EMBL/GenBank/DDBJ whole genome shotgun (WGS) entry which is preliminary data.</text>
</comment>
<dbReference type="InterPro" id="IPR027417">
    <property type="entry name" value="P-loop_NTPase"/>
</dbReference>
<dbReference type="Proteomes" id="UP001527181">
    <property type="component" value="Unassembled WGS sequence"/>
</dbReference>
<organism evidence="2 3">
    <name type="scientific">Paenibacillus alvei</name>
    <name type="common">Bacillus alvei</name>
    <dbReference type="NCBI Taxonomy" id="44250"/>
    <lineage>
        <taxon>Bacteria</taxon>
        <taxon>Bacillati</taxon>
        <taxon>Bacillota</taxon>
        <taxon>Bacilli</taxon>
        <taxon>Bacillales</taxon>
        <taxon>Paenibacillaceae</taxon>
        <taxon>Paenibacillus</taxon>
    </lineage>
</organism>
<gene>
    <name evidence="2" type="ORF">M5X12_22050</name>
</gene>
<evidence type="ECO:0000259" key="1">
    <source>
        <dbReference type="SMART" id="SM00382"/>
    </source>
</evidence>
<dbReference type="RefSeq" id="WP_268600167.1">
    <property type="nucleotide sequence ID" value="NZ_JAMDNP010000050.1"/>
</dbReference>
<dbReference type="InterPro" id="IPR043964">
    <property type="entry name" value="P-loop_TraG"/>
</dbReference>
<evidence type="ECO:0000313" key="3">
    <source>
        <dbReference type="Proteomes" id="UP001527181"/>
    </source>
</evidence>
<keyword evidence="3" id="KW-1185">Reference proteome</keyword>
<protein>
    <submittedName>
        <fullName evidence="2">DUF87 domain-containing protein</fullName>
    </submittedName>
</protein>
<dbReference type="Pfam" id="PF19044">
    <property type="entry name" value="P-loop_TraG"/>
    <property type="match status" value="2"/>
</dbReference>
<dbReference type="Gene3D" id="3.40.50.300">
    <property type="entry name" value="P-loop containing nucleotide triphosphate hydrolases"/>
    <property type="match status" value="1"/>
</dbReference>
<dbReference type="PANTHER" id="PTHR30121:SF6">
    <property type="entry name" value="SLR6007 PROTEIN"/>
    <property type="match status" value="1"/>
</dbReference>
<name>A0ABT4H2Q3_PAEAL</name>
<dbReference type="CDD" id="cd01127">
    <property type="entry name" value="TrwB_TraG_TraD_VirD4"/>
    <property type="match status" value="1"/>
</dbReference>
<dbReference type="InterPro" id="IPR003593">
    <property type="entry name" value="AAA+_ATPase"/>
</dbReference>
<dbReference type="PANTHER" id="PTHR30121">
    <property type="entry name" value="UNCHARACTERIZED PROTEIN YJGR-RELATED"/>
    <property type="match status" value="1"/>
</dbReference>
<dbReference type="Gene3D" id="1.10.8.730">
    <property type="match status" value="1"/>
</dbReference>
<reference evidence="2 3" key="1">
    <citation type="submission" date="2022-05" db="EMBL/GenBank/DDBJ databases">
        <title>Genome Sequencing of Bee-Associated Microbes.</title>
        <authorList>
            <person name="Dunlap C."/>
        </authorList>
    </citation>
    <scope>NUCLEOTIDE SEQUENCE [LARGE SCALE GENOMIC DNA]</scope>
    <source>
        <strain evidence="2 3">NRRL B-04010</strain>
    </source>
</reference>
<proteinExistence type="predicted"/>
<dbReference type="InterPro" id="IPR051162">
    <property type="entry name" value="T4SS_component"/>
</dbReference>
<dbReference type="SUPFAM" id="SSF52540">
    <property type="entry name" value="P-loop containing nucleoside triphosphate hydrolases"/>
    <property type="match status" value="1"/>
</dbReference>
<dbReference type="EMBL" id="JAMDNP010000050">
    <property type="protein sequence ID" value="MCY9763220.1"/>
    <property type="molecule type" value="Genomic_DNA"/>
</dbReference>
<feature type="domain" description="AAA+ ATPase" evidence="1">
    <location>
        <begin position="245"/>
        <end position="550"/>
    </location>
</feature>